<comment type="caution">
    <text evidence="2">The sequence shown here is derived from an EMBL/GenBank/DDBJ whole genome shotgun (WGS) entry which is preliminary data.</text>
</comment>
<reference evidence="2 3" key="1">
    <citation type="journal article" date="2021" name="BMC Genomics">
        <title>Datura genome reveals duplications of psychoactive alkaloid biosynthetic genes and high mutation rate following tissue culture.</title>
        <authorList>
            <person name="Rajewski A."/>
            <person name="Carter-House D."/>
            <person name="Stajich J."/>
            <person name="Litt A."/>
        </authorList>
    </citation>
    <scope>NUCLEOTIDE SEQUENCE [LARGE SCALE GENOMIC DNA]</scope>
    <source>
        <strain evidence="2">AR-01</strain>
    </source>
</reference>
<evidence type="ECO:0000313" key="2">
    <source>
        <dbReference type="EMBL" id="MCD7460784.1"/>
    </source>
</evidence>
<evidence type="ECO:0000256" key="1">
    <source>
        <dbReference type="SAM" id="MobiDB-lite"/>
    </source>
</evidence>
<dbReference type="EMBL" id="JACEIK010000676">
    <property type="protein sequence ID" value="MCD7460784.1"/>
    <property type="molecule type" value="Genomic_DNA"/>
</dbReference>
<dbReference type="Proteomes" id="UP000823775">
    <property type="component" value="Unassembled WGS sequence"/>
</dbReference>
<name>A0ABS8SP56_DATST</name>
<feature type="region of interest" description="Disordered" evidence="1">
    <location>
        <begin position="143"/>
        <end position="167"/>
    </location>
</feature>
<keyword evidence="3" id="KW-1185">Reference proteome</keyword>
<protein>
    <submittedName>
        <fullName evidence="2">Uncharacterized protein</fullName>
    </submittedName>
</protein>
<proteinExistence type="predicted"/>
<sequence length="237" mass="25991">MTGGGARRSAAAITQSTAANGGEFLLQLLQNHPHHRHSQPQPPPPRGRSEKTLGQLGIFGASRNASNSNHEFDQNLIFGSLRRDVQGNVSMLNDRFSDDSGKVGSNWKQRECFGNLRGLEQQNALMVEVGVRWRFGPGRQFHSGTVRGAVPPSGFSSKPRSRDFEHNADSEKNNFIELNHRGIGLNHDQGLVSWIHRSPSGSKLYSVLASDVEDSMLELHGEDAESGEETVTGTRNI</sequence>
<evidence type="ECO:0000313" key="3">
    <source>
        <dbReference type="Proteomes" id="UP000823775"/>
    </source>
</evidence>
<organism evidence="2 3">
    <name type="scientific">Datura stramonium</name>
    <name type="common">Jimsonweed</name>
    <name type="synonym">Common thornapple</name>
    <dbReference type="NCBI Taxonomy" id="4076"/>
    <lineage>
        <taxon>Eukaryota</taxon>
        <taxon>Viridiplantae</taxon>
        <taxon>Streptophyta</taxon>
        <taxon>Embryophyta</taxon>
        <taxon>Tracheophyta</taxon>
        <taxon>Spermatophyta</taxon>
        <taxon>Magnoliopsida</taxon>
        <taxon>eudicotyledons</taxon>
        <taxon>Gunneridae</taxon>
        <taxon>Pentapetalae</taxon>
        <taxon>asterids</taxon>
        <taxon>lamiids</taxon>
        <taxon>Solanales</taxon>
        <taxon>Solanaceae</taxon>
        <taxon>Solanoideae</taxon>
        <taxon>Datureae</taxon>
        <taxon>Datura</taxon>
    </lineage>
</organism>
<feature type="region of interest" description="Disordered" evidence="1">
    <location>
        <begin position="33"/>
        <end position="52"/>
    </location>
</feature>
<gene>
    <name evidence="2" type="ORF">HAX54_044398</name>
</gene>
<accession>A0ABS8SP56</accession>